<feature type="compositionally biased region" description="Polar residues" evidence="1">
    <location>
        <begin position="678"/>
        <end position="687"/>
    </location>
</feature>
<feature type="compositionally biased region" description="Low complexity" evidence="1">
    <location>
        <begin position="1187"/>
        <end position="1223"/>
    </location>
</feature>
<comment type="caution">
    <text evidence="2">The sequence shown here is derived from an EMBL/GenBank/DDBJ whole genome shotgun (WGS) entry which is preliminary data.</text>
</comment>
<dbReference type="OrthoDB" id="1659780at2"/>
<name>A0A5D6WAV7_9FIRM</name>
<dbReference type="Proteomes" id="UP000323646">
    <property type="component" value="Unassembled WGS sequence"/>
</dbReference>
<feature type="compositionally biased region" description="Basic and acidic residues" evidence="1">
    <location>
        <begin position="1124"/>
        <end position="1147"/>
    </location>
</feature>
<evidence type="ECO:0000313" key="2">
    <source>
        <dbReference type="EMBL" id="TYZ24592.1"/>
    </source>
</evidence>
<dbReference type="NCBIfam" id="NF012204">
    <property type="entry name" value="adhes_FxxPxG"/>
    <property type="match status" value="1"/>
</dbReference>
<dbReference type="EMBL" id="VTOY01000001">
    <property type="protein sequence ID" value="TYZ24592.1"/>
    <property type="molecule type" value="Genomic_DNA"/>
</dbReference>
<feature type="region of interest" description="Disordered" evidence="1">
    <location>
        <begin position="1124"/>
        <end position="1223"/>
    </location>
</feature>
<feature type="compositionally biased region" description="Polar residues" evidence="1">
    <location>
        <begin position="1011"/>
        <end position="1022"/>
    </location>
</feature>
<accession>A0A5D6WAV7</accession>
<feature type="compositionally biased region" description="Polar residues" evidence="1">
    <location>
        <begin position="601"/>
        <end position="610"/>
    </location>
</feature>
<protein>
    <submittedName>
        <fullName evidence="2">Leukotoxin LktA family filamentous adhesin</fullName>
    </submittedName>
</protein>
<organism evidence="2 3">
    <name type="scientific">Selenomonas ruminis</name>
    <dbReference type="NCBI Taxonomy" id="2593411"/>
    <lineage>
        <taxon>Bacteria</taxon>
        <taxon>Bacillati</taxon>
        <taxon>Bacillota</taxon>
        <taxon>Negativicutes</taxon>
        <taxon>Selenomonadales</taxon>
        <taxon>Selenomonadaceae</taxon>
        <taxon>Selenomonas</taxon>
    </lineage>
</organism>
<sequence length="6456" mass="669290">MAYGYKIKKEEKDWKLNPVPFMEWTPRRGRRKSRARIRQQERQQMLLSLTMATGFLAYPYGISEAAIVPKDSADSTKITVNGNVYTISPQGTNGDFAYNRFKEFGLADGQIANLLFGNTSTLANLVHDKITINGIVNAVRNSNTTNSIDGHLMFLSPNGIVVGASGVINAGQFTGIVPTQTDFDKLYNATDSTSITLDAINGLSSYANDKTIDISGQINTHSGVMLGAGIINIQDGSKIQSTKGLNFADLVNIQSGASAGLGSLSAVEGSGGDIILTARQISDVKDTKTENNAQTPNPIRWRDRSTDLSAAVNIGKDSAEKGVSITSSDGAVKLTAESKSTYEDSTPMTLTNTLKDVILGSEETIVDGLINKLAGKEAEANKYLFANYSNKKNKSAVKIGEKSEISGKRIDIAANSTVEIKQSLAVPGGDGKKDSNGNTKTNDSVMPVAAVAISRVYNNADVVIDGKLTAAGADAEGSGIKIAANADTKAKLSAAASGGEKTSAAVGVAVLSGDTTAKVTVNAPANAAALTATQGKVSIESVTNSDIDVNVNAVGTKSYVVSNVGVANYDTSADVVMERSITAGAVDIKAENNITGLKMTVDNTAQESSGGSQGKDTSESTPEQKTQDDNDATTEKNKPASGKTEGEKNSEKKSLDPTKVLKDSSVDTTNNTTQNNTKSQDAQTGVQNVKDKVEGTNEGGNNAKKTTAFGLGAAVGVVSNQNDANVSLGKNAVINASKVENSETLDGAVNVVANTLMTASKEAEDSLQFSVKNTMGNAKVEIGAAVLVSNVKNNAKILLDNEGEKSAQIKGDGETSLIAAAGMGAYKADQKKKDENGNELNETEEVDKNSTLTYAVSAENASGKETPTTFALGGSVGINTLKDNAVVLLGQKSKVDGSAIKLSANAATNAAGKYGTKDENNKVGIGATVGLQNISGNSLVMAGKGVEVTGTESVKAKAANTMDLKNNVQNAGKGDSFGVSGMVALSYGDSNNIVSLDDEAVIQGPSVSLEAENSTNVDNSARSESEGSESSKAFGIGVGIINYDVNSIAMVGDNGSGITAPTGNTTDVEKAAQKIYKDGALAREIAGSTLAGKLGVKTTGNAKGSIITGDLSVSALTTGMIKNDAKAKAVSSTKEDKSENANERTDSQRWTQWSSQGTQGANEARNNTENLEQDKVTSQNESAAPNASGAGQEAGSAANPDETPTAPTDNAAPAAGSEGSAGASIGMEGSVALTFLGGRTDAVLDNVTVKSGAADSDLVDSVSAAVSATDLLGSITLGGTNNKHSLKAGSSATKVGIGGTFAMNSENRDVDSLVRNSTLEKVGYLSNSAAKIGLEVAAGMGVSSAKGNGTNISGAGVVYYNKAKQDVHALLINNTVTSDFLGNVLGLGMLTNEATSTDFQIAGGLAANLTSGSNTNVGVGGAVAISQLENNLSSGIIGGSYENFATIDVNAQKGTTQINGAAAGGKSGYGFNGAFAYGSVKNETNAYISDAEVGGILTGAVNVRAGEVPVVKSQDTLNNENTELNDKKTEVDGKEKLTENAKTRLKESLEKGTKESENNAKKGAENKKLLEDSGVDTTGKVYLLDGDETSTLDDDVKDTDEGKIVKDAAGEENDAKGLLGQNHSLTITAAMAGGLVTGEGSVAGSAGIAYNYVKNDIAADIRNSIITADSVSGEASSDSLIVSVGAGVAVGGKAFNGAGSGSWNDLKNDTKVTFADNTIRGNKISEAAVNDASIINIAGEVAGGKGMAMGLSLAYNSLNNTTGTYLTGNDIDTENLNSLLGGENSVKLSTVNKGKTLAVAGGVDVNISQSVVGAVGTVAINRGVSNTESIIDGKKEGGTVTNTTLDDIKSLSVTAEELTKKTTVAGGISVGGKKVGIGGAVAYTAIGSSGSADKKEKLRAEINHADITTTADGTIEVSTKDSQTEGTETNKSRITTVGAGLGVEWGSNLFNLQGAAAVSDIYKDSRASLNNTNINKDNADAHPAIEVVADTKSKINTVGAVGNVSVSGKVTGTVGLAINRMDLDTKAEMATDDGKTTKVNAGLTKVRAIGDGDIHSVGVGGTVSVGEFVTAAGSGSYNYIGNDVDAIIKNQNVISNSSVGVVAQGDDRLYNFAGGFNIGINTRAALGTSVSTNKISGNTNALVSGGSLVAADMGAIEVTRPQDANLFNVDSLDLTTDRQRLSANRQSESKTGIVVDSSATHTIISQLASGGVAASSTIGLNLAGTVNINTIKGETTAKIQDADLNSADQHSHVNVNAVDYTNFGSFTGTPAIGAGAALGVSLGVSANWETYDRTTESEISSTSINAKKNVYAKNLTVDATAKHGSSALSFAAAAGGGKVGVASGDSIMRHTNTSTVGAKLDKVNAVFDGKAEVKAEHLGNSHTQNIAASVAAGMAAVAAGAGVSVIDDTSTVKAEVSNSSLKAKSSEDGRDIAVLAKNENNWKNTLVTASLGAGIGAGLAANVGIYNTTGETAAVVNKSELEAANVNVNATDKLTAHATGGVGAGGVGGVGVAVALNNINSSVSAHVAGGSVKAAKDIDVKAEEVRDFDSSVTGASAGGLGVGVNVAVTSINKGITDAQLSNAADENGKTGVNATTQNEILTHLNSVNNAKGVLGDSQAKFYGMNAEGRNDLEAARNVKVDLSTPKLEEPKDDAVYTKRQGVHTEISQNASLLAGNNVNVTAKDTSDIFARNIGVTAAGTASVNVTDAIIHTNYDTDVSISSAAIEGRNVAVNALQTQAGNGSEVKVTAVTVGALGGVGVGYAGIVNKGAADVNIANSTIKATGSEKNDKGITVNAKDESKHKAEILSVGVAALNVTTTFASVENKSNVGAAFGGTNNISAAKDITIDAKKANMLNAHTQGVGVGGVNVAVNHATIEDEGTAAAKITGTDGSFTAKSFHLGAANDTTAKLSAGNTAVSVLGVSRMRGKGVMTMGAEVDVAGGIFNAGTVEFVSQLGTANGRTLEGNVKGHNISAVAVAPDAVILNTEATSKVNVKNSSFAEDTDLILDNESYVDRKAYIYGVTAGVVAVGNTSADISGKETMESTLMGKEEVTKLNSLQVLTYGENKGKAFADAGGGGLVGYVGAHVDNKSTNNLTSTLGGKWEAAGDVYLMAAQADEVRLTASEGHGGVAGVGGTSVDNTITTTTKDVIADNTEITSDRIHVGTDNTVTTGAYDDTDSKGNKDVQTYTLKDHFGGVISGNRLRSLLDLTETGVINIGKNAKITTNNLQEYVASSQNNLTNLVQAKGGGAIVVTDAVSELDIDVNNKVNVDTGAVLSNEKSASTEDIVLAAYDNQTLKSHVDGTVYAGVVSPIVAKNNIDMNRRSDVTVAGTIESGSNVGLYAGANKAGVLSNLNVDLKSGAYNYSVIPVTVPRVTYDLTADKGTVNVSGDVHSTRDINVIASGGKEEIVKDESLWNWAKGGSSTDKKFLTSDAATGTESDAEMRKSTVNVTGALIAGTSAPINITIHGSVAGGLEYTADDNVPNQRVLQGITQGTFDYANTLGDRLRELEKLIAAYNGDSSKMAAYIAERGRIQSEMERLGLVEKDDNGNIVQYLNSGRSVYYVEIPDIATSGGNINVTANDFIGTGKLHANSAPSITIENKSDAYLKLNNILMGEQGGSIVYNGFGAHLQGTVIPPSVADGNKKINEMNRNEDGTKWAEFSEIYGVTDNRAAGLSVQNTKTFSGDKTSTLVLTPQLEQEIESSDMTADEKAEAKQAIRDGKMKYTALTDVEVNGKISNFYGNVTINNLSGDIRISGGTKDRPAGVKGNTVTLTAANGTIAQDYKEGIVNINGDPEKYLAEKAAEMKNTLGMSTVNNDAKDKTESYQRSESSNAATGYIAGRDIYVSAANVNVNGLIQSGYKKYEATVTETQLTVAKQRPATRAAVIQNRTMYKVNDGGAKWNDTDKVFDYVPQVYWDPSTNKLVVEDIDTQGGKVYLTGKIASTGDGRIMAADGAAEISVINETSLDMNVGNVLNNQREGVITIADTAKDTWTEYKKGQTRTIANYADYLKNHAGDSDIYAGAAVNSNNGLSIGNNLTYAVKDNQTYTWINGKSVETTRTYEHYVRKGMWGLVKTADENELKSWAQSSTPIDTSTAKELGLPEGAVIMQDSSNVPESGKLRLDGQTQKLEERTFGHDHWVTRSGFLGWFKHIHDRWKVGTSTIQLYNYTLNASQPIEIGLLGAEKGSIDIKSTNVNGGSINLTGNVANSHNLAELNVSSKAGGIFQNDGTTLKSEIVNLTAKDDIKNIHITSLGAKDGSNVSDNIKLSAISTGKGDIDITAMGGLLNNQSLPGNVEIVALKSQNGNAVFKNDAALGDVTLNAAGNITQPDNSVRVEGRAINLTSNNGGIGKAEQAIQLVASDLAYATDRYGAQVNASAKGSIYLTETAAGGNMRVGRIESREGDVTLTVANGGFIDALPSDDKSGSVDSVDEMVHRWIDAGVIDGEKDAQGSYTYKGAYIEGLEKARDDYKANIEAVYDVQNGGKTQEQWSADYQAYRNSYDDYVANREKYANYENLSPEERQELDANNPGGYANYKQFSAQKAAYDSYLANKERFANLSVSEREALEANGDSDYKAYQYYSQFGNATADEYLQTNTVSYKYSQYADANAYLEADAKYQDLLTRAANPTFEWTKDMMLYAVSDKLVNPDGGSSNQTDRAANVLGRNVTLSAAKGAVGTFTDQSATITVDELTGNNSIAKMKELMNVDAVDVTAHRDANGNLLSFEIKGNMPLGVKASGTLNVQAGGNISVAGRKDADGENSAINVGTIDATKNSATGDVRLHSDKGIYNANNADDANITGKNLILTGGKESIGTADKPLAVSLSGDLTEARADKNVFIKNVNNEDFLRLGALYAGDTLSLDSEKGFTMSNANEDIAASYINAGKMLVFQTNAATGMVGEADNAIRILNDRAPVNIAAKSAYIRGMGSLALGIQNGTLVLGNIDTKDVFIAESDGSIAVGQEEEKNSGGTVVKPRVAGAIKTGGIATLSAADDLTLNGMVTAGDLENAKTTLSLKAGSGSITQTAKGAITADKVETINEKSLLLENENNRFNTITVDSGSTANIAGDVKIKDNADGLTVKINQNVAGDISVQNLRENGTLTNAENFTATGKIALSANGNLTQAANTVLTAGKDVELTSVNAGIKQNANTGILAQTVITTSAQGVDLQGEGNQFEVLAVHGTNANAPLQGSVSVLDNADKLELSVQLVVNGDIAAENQKANGVLQVGSELQATGNGADVKGNIVLKSDGSLQTDKKLTAANNVQLTSAMGDVAINGDVSTSWGQIPEINDETLALEGEYNSLTIRAGGAIREAAGVVIDTPVVETYSGKDVSLESKNNLFSTFLAEALPGSESINGSVKAATSYFKNKEEDTFTIGLGASIQGDAEFTNHHKEGDLGLLIWKPEDESEKIQVLGGQGAKGTLSLKAGKDVAILGDANAAHDIVIDCVGGSLYGLGKGMAAGNDVRVTAGDAVYYIGTINAVNDIDIQVKALNANPEDNGIYIGVIPDGENRQTLLEAGHEAHFQVGGDGNLQLYGDIVAQKDVAANISGTGNILIDGAVISKEESVSVQTNEGHIFIGTDKNPDEETIKAKKNVMVGTNLGVIYILGKTITQNGDISMKAGQETYEEGAEHGNFIIRDDGQLLSGGGIGLYGRNGDIHITDDLQAQKGISVHIAEQGNIFFDRDVSVTNNVDISTDKGNITVGHIVNSDEETVRLKAETGDILVGKDITAGKDIAILSKQGNIVVGDTTTGDDGDVLAKAGNVLIQTGTGNVGIVKTVTAQAGSIDIASGQGDILIGNNGPDVKTVTARDNITLTAEDGKIVVYGKTSTENGDISLTAHRENYLAGEENSSFIIDQNGKLEAGKALHLNVGNGDLHVSDRIQSKKDLATEIVGKGSVYFDTDVDVDGKVTVKADEGDIYIGHDVQAKGDIAMTINTGTIQVGAAVNAASGNVNLATKQGDIDIGKEVRAETGSIGIQTGTGSVTIGNNGPDVETVTAQESINVGVNVGQVKIYGKTSTKAGDIAMSAGADQYTPGIQNFIIEQNGLLESGQDIYLTGRNGDLRVTDAIQAKRDLYAKVLEEGSVSFDKTVTLRGNVEVNTDAGQIAIEGQVDASSVDLSTQQGNIAVGGKIASETLVNLNVGTGNITVQSIEAGGDVNMAVQNGDIQMHDVTSAGDVTVLNSGSGSITGNDIVAAGITHVELTHGDLFLNLAEGKAVLLRMEDNTEASRVNKILAEASGDSSADVTMTGNFIQIGSLAARSDDAVFQLSATGAGNERLIAGDFTVESLSSKHGTQLPQLWTNRGYVHVDEGDFALQDVLAKDKIHLDNAQTDLAIYGRIPTKDGEQLVYWNNLGMAYSKERAFNLYTNGRLRTSWAVLVDANRNYGKLYGDNLSVVDMMRERLTNTKGKFTFDSAMLTDPSKALREWSWLDIAPMSNAIGQQNAGKGEIIVENEGV</sequence>
<gene>
    <name evidence="2" type="ORF">FZ040_00665</name>
</gene>
<keyword evidence="3" id="KW-1185">Reference proteome</keyword>
<feature type="compositionally biased region" description="Low complexity" evidence="1">
    <location>
        <begin position="668"/>
        <end position="677"/>
    </location>
</feature>
<dbReference type="InterPro" id="IPR011050">
    <property type="entry name" value="Pectin_lyase_fold/virulence"/>
</dbReference>
<dbReference type="SUPFAM" id="SSF51126">
    <property type="entry name" value="Pectin lyase-like"/>
    <property type="match status" value="1"/>
</dbReference>
<feature type="compositionally biased region" description="Polar residues" evidence="1">
    <location>
        <begin position="1148"/>
        <end position="1185"/>
    </location>
</feature>
<feature type="region of interest" description="Disordered" evidence="1">
    <location>
        <begin position="600"/>
        <end position="703"/>
    </location>
</feature>
<evidence type="ECO:0000313" key="3">
    <source>
        <dbReference type="Proteomes" id="UP000323646"/>
    </source>
</evidence>
<evidence type="ECO:0000256" key="1">
    <source>
        <dbReference type="SAM" id="MobiDB-lite"/>
    </source>
</evidence>
<dbReference type="RefSeq" id="WP_149170225.1">
    <property type="nucleotide sequence ID" value="NZ_VTOY01000001.1"/>
</dbReference>
<reference evidence="2 3" key="1">
    <citation type="submission" date="2019-08" db="EMBL/GenBank/DDBJ databases">
        <title>Selenomonas sp. mPRGC5 and Selenomonas sp. mPRGC8 isolated from ruminal fluid of dairy goat (Capra hircus).</title>
        <authorList>
            <person name="Poothong S."/>
            <person name="Nuengjamnong C."/>
            <person name="Tanasupawat S."/>
        </authorList>
    </citation>
    <scope>NUCLEOTIDE SEQUENCE [LARGE SCALE GENOMIC DNA]</scope>
    <source>
        <strain evidence="3">mPRGC5</strain>
    </source>
</reference>
<feature type="compositionally biased region" description="Basic and acidic residues" evidence="1">
    <location>
        <begin position="625"/>
        <end position="665"/>
    </location>
</feature>
<feature type="region of interest" description="Disordered" evidence="1">
    <location>
        <begin position="1006"/>
        <end position="1029"/>
    </location>
</feature>
<proteinExistence type="predicted"/>
<feature type="region of interest" description="Disordered" evidence="1">
    <location>
        <begin position="1538"/>
        <end position="1570"/>
    </location>
</feature>